<dbReference type="InterPro" id="IPR011323">
    <property type="entry name" value="Mss4/transl-control_tumour"/>
</dbReference>
<name>A0AAD3D2D8_9STRA</name>
<evidence type="ECO:0000313" key="3">
    <source>
        <dbReference type="EMBL" id="GFH56398.1"/>
    </source>
</evidence>
<dbReference type="Proteomes" id="UP001054902">
    <property type="component" value="Unassembled WGS sequence"/>
</dbReference>
<feature type="compositionally biased region" description="Basic and acidic residues" evidence="1">
    <location>
        <begin position="105"/>
        <end position="119"/>
    </location>
</feature>
<evidence type="ECO:0000259" key="2">
    <source>
        <dbReference type="Pfam" id="PF20499"/>
    </source>
</evidence>
<accession>A0AAD3D2D8</accession>
<evidence type="ECO:0000256" key="1">
    <source>
        <dbReference type="SAM" id="MobiDB-lite"/>
    </source>
</evidence>
<comment type="caution">
    <text evidence="3">The sequence shown here is derived from an EMBL/GenBank/DDBJ whole genome shotgun (WGS) entry which is preliminary data.</text>
</comment>
<dbReference type="EMBL" id="BLLK01000052">
    <property type="protein sequence ID" value="GFH56398.1"/>
    <property type="molecule type" value="Genomic_DNA"/>
</dbReference>
<evidence type="ECO:0000313" key="4">
    <source>
        <dbReference type="Proteomes" id="UP001054902"/>
    </source>
</evidence>
<dbReference type="Gene3D" id="2.170.150.10">
    <property type="entry name" value="Metal Binding Protein, Guanine Nucleotide Exchange Factor, Chain A"/>
    <property type="match status" value="1"/>
</dbReference>
<protein>
    <recommendedName>
        <fullName evidence="2">DUF6729 domain-containing protein</fullName>
    </recommendedName>
</protein>
<sequence>MVYRGKGYSTKRCTDVERARDHTRIQRDNAGMRQGMAAFVQRPVATLQQTLQQMWNRIRQRDADYENRVPVEEIVNNEINHDDESDDEHEEEEEEVNDLEDMEYNSDHKDDDNTERSETEEFSSVMKDYLKAILDHLQDECRTCHFTKEKKKIKEDDKWLLKYLQQNEFWIREEYCEEMCRRLGITPSLHGYYTDVLVWFPDEKFKMKLVCPTCGSSVRVGVHAYPKKTHGHRVISLLRNYYIISRRYICHHCEKATPKVKYTFMGYKKNSIKQLPRQYSQYFPAMLTHKLSIDKA</sequence>
<keyword evidence="4" id="KW-1185">Reference proteome</keyword>
<gene>
    <name evidence="3" type="ORF">CTEN210_12874</name>
</gene>
<reference evidence="3 4" key="1">
    <citation type="journal article" date="2021" name="Sci. Rep.">
        <title>The genome of the diatom Chaetoceros tenuissimus carries an ancient integrated fragment of an extant virus.</title>
        <authorList>
            <person name="Hongo Y."/>
            <person name="Kimura K."/>
            <person name="Takaki Y."/>
            <person name="Yoshida Y."/>
            <person name="Baba S."/>
            <person name="Kobayashi G."/>
            <person name="Nagasaki K."/>
            <person name="Hano T."/>
            <person name="Tomaru Y."/>
        </authorList>
    </citation>
    <scope>NUCLEOTIDE SEQUENCE [LARGE SCALE GENOMIC DNA]</scope>
    <source>
        <strain evidence="3 4">NIES-3715</strain>
    </source>
</reference>
<proteinExistence type="predicted"/>
<dbReference type="InterPro" id="IPR046616">
    <property type="entry name" value="DUF6729"/>
</dbReference>
<feature type="domain" description="DUF6729" evidence="2">
    <location>
        <begin position="186"/>
        <end position="295"/>
    </location>
</feature>
<dbReference type="Pfam" id="PF20499">
    <property type="entry name" value="DUF6729"/>
    <property type="match status" value="1"/>
</dbReference>
<organism evidence="3 4">
    <name type="scientific">Chaetoceros tenuissimus</name>
    <dbReference type="NCBI Taxonomy" id="426638"/>
    <lineage>
        <taxon>Eukaryota</taxon>
        <taxon>Sar</taxon>
        <taxon>Stramenopiles</taxon>
        <taxon>Ochrophyta</taxon>
        <taxon>Bacillariophyta</taxon>
        <taxon>Coscinodiscophyceae</taxon>
        <taxon>Chaetocerotophycidae</taxon>
        <taxon>Chaetocerotales</taxon>
        <taxon>Chaetocerotaceae</taxon>
        <taxon>Chaetoceros</taxon>
    </lineage>
</organism>
<feature type="region of interest" description="Disordered" evidence="1">
    <location>
        <begin position="73"/>
        <end position="121"/>
    </location>
</feature>
<feature type="compositionally biased region" description="Acidic residues" evidence="1">
    <location>
        <begin position="81"/>
        <end position="104"/>
    </location>
</feature>
<dbReference type="AlphaFoldDB" id="A0AAD3D2D8"/>